<keyword evidence="1" id="KW-0677">Repeat</keyword>
<protein>
    <submittedName>
        <fullName evidence="3">Uu.00g106560.m01.CDS01</fullName>
    </submittedName>
</protein>
<proteinExistence type="predicted"/>
<dbReference type="PANTHER" id="PTHR10039">
    <property type="entry name" value="AMELOGENIN"/>
    <property type="match status" value="1"/>
</dbReference>
<dbReference type="Pfam" id="PF24883">
    <property type="entry name" value="NPHP3_N"/>
    <property type="match status" value="1"/>
</dbReference>
<reference evidence="3" key="1">
    <citation type="submission" date="2023-10" db="EMBL/GenBank/DDBJ databases">
        <authorList>
            <person name="Hackl T."/>
        </authorList>
    </citation>
    <scope>NUCLEOTIDE SEQUENCE</scope>
</reference>
<feature type="domain" description="Nephrocystin 3-like N-terminal" evidence="2">
    <location>
        <begin position="156"/>
        <end position="296"/>
    </location>
</feature>
<dbReference type="Proteomes" id="UP001295740">
    <property type="component" value="Unassembled WGS sequence"/>
</dbReference>
<sequence length="313" mass="35382">MDPVATLALFCNVLDLSERAVKTVQKAKEVYDSTTGLSKEQERLSEFTTEMTSIYEEISSSHKKLESLDMVLSNSEARIQNAAASCHNISVKVKSVLDRCMPKRPKSTRESVKATMRSLWTNQDLEDLQRQLDGSQEWIFDQSDKLLDIEPGLQITFVDWLREGRGIFHVAGKPGAGKSSLMKFICQHQMTRTLLTEWADGSKLISLTYFFWKADRGQSRLQGLKRCLVSDEIRQAPEIGRSLFPQVYDETNSELATAFSDKEVSQALQTLIGSAQVLENHRIFMVIDGLDEFDELKNAEDHDDFGSDDSRLG</sequence>
<organism evidence="3 4">
    <name type="scientific">Anthostomella pinea</name>
    <dbReference type="NCBI Taxonomy" id="933095"/>
    <lineage>
        <taxon>Eukaryota</taxon>
        <taxon>Fungi</taxon>
        <taxon>Dikarya</taxon>
        <taxon>Ascomycota</taxon>
        <taxon>Pezizomycotina</taxon>
        <taxon>Sordariomycetes</taxon>
        <taxon>Xylariomycetidae</taxon>
        <taxon>Xylariales</taxon>
        <taxon>Xylariaceae</taxon>
        <taxon>Anthostomella</taxon>
    </lineage>
</organism>
<evidence type="ECO:0000256" key="1">
    <source>
        <dbReference type="ARBA" id="ARBA00022737"/>
    </source>
</evidence>
<evidence type="ECO:0000313" key="4">
    <source>
        <dbReference type="Proteomes" id="UP001295740"/>
    </source>
</evidence>
<comment type="caution">
    <text evidence="3">The sequence shown here is derived from an EMBL/GenBank/DDBJ whole genome shotgun (WGS) entry which is preliminary data.</text>
</comment>
<dbReference type="PANTHER" id="PTHR10039:SF5">
    <property type="entry name" value="NACHT DOMAIN-CONTAINING PROTEIN"/>
    <property type="match status" value="1"/>
</dbReference>
<accession>A0AAI8VF59</accession>
<evidence type="ECO:0000259" key="2">
    <source>
        <dbReference type="Pfam" id="PF24883"/>
    </source>
</evidence>
<dbReference type="InterPro" id="IPR056884">
    <property type="entry name" value="NPHP3-like_N"/>
</dbReference>
<dbReference type="SUPFAM" id="SSF52540">
    <property type="entry name" value="P-loop containing nucleoside triphosphate hydrolases"/>
    <property type="match status" value="1"/>
</dbReference>
<dbReference type="InterPro" id="IPR027417">
    <property type="entry name" value="P-loop_NTPase"/>
</dbReference>
<dbReference type="Gene3D" id="3.40.50.300">
    <property type="entry name" value="P-loop containing nucleotide triphosphate hydrolases"/>
    <property type="match status" value="1"/>
</dbReference>
<evidence type="ECO:0000313" key="3">
    <source>
        <dbReference type="EMBL" id="CAJ2503262.1"/>
    </source>
</evidence>
<dbReference type="EMBL" id="CAUWAG010000004">
    <property type="protein sequence ID" value="CAJ2503262.1"/>
    <property type="molecule type" value="Genomic_DNA"/>
</dbReference>
<name>A0AAI8VF59_9PEZI</name>
<keyword evidence="4" id="KW-1185">Reference proteome</keyword>
<gene>
    <name evidence="3" type="ORF">KHLLAP_LOCUS3730</name>
</gene>
<dbReference type="AlphaFoldDB" id="A0AAI8VF59"/>